<dbReference type="InterPro" id="IPR036397">
    <property type="entry name" value="RNaseH_sf"/>
</dbReference>
<gene>
    <name evidence="1" type="ORF">E4184_13225</name>
</gene>
<accession>A0A6M4YGA2</accession>
<dbReference type="GO" id="GO:0003676">
    <property type="term" value="F:nucleic acid binding"/>
    <property type="evidence" value="ECO:0007669"/>
    <property type="project" value="InterPro"/>
</dbReference>
<evidence type="ECO:0000313" key="1">
    <source>
        <dbReference type="EMBL" id="QJT22282.1"/>
    </source>
</evidence>
<protein>
    <submittedName>
        <fullName evidence="1">Transposase</fullName>
    </submittedName>
</protein>
<dbReference type="Proteomes" id="UP000501427">
    <property type="component" value="Chromosome"/>
</dbReference>
<sequence length="718" mass="82559">MRVNQKLITNTNGGSEFLIVSICYDMGLLAVSELLDGPPKRPINLLIENVESNIESGEWTLAEHQFPQVLFFSDSELEPQWIKIRNERLAVISPLLSQPELLHCYLYGDASGILKTLIENSGRSRKYICAQLNSYFIFGSFPNSLLPHYFNCGSNFQLPDVPLGQRATKSGPITRYGTPYRGITRRDIIQIERFSKSIKSGSEVRLSELYFDYCLKYECVNVLPKGVEDCDIAEPIKMLLHREDLISPRIFKYHLKKFVSNLTFLKKRVGSINYSRDHAGKPGLARAGLRGPTSRYEIDSTIADVYIRYPYSNDELLSTGRPVIYFVVDTASSMIVGLHVGFDSPCWHGASQALFNAMSSKQAFCRQYGVEIEEADWPCNLPCRELTFDRGSENTDTNICSLLRGLIGITVGNFNAYHRGDMKGQVEKTFDIIQTLAIPFEAGKVVKYPHKEDQHASRRPLLTYEQFMYRLINIIIYSNNHRQRVTSHNLEMSRDGVGFTPRDVWNWGLKNSVMVRPVPIDRLRFALLPEDEATVRAEGIFFRGLYYSSNEIVRMQWLDQAKNLGRFKIRVRYIDTCTNYLWFKTEESDEVYQVELTDRSEAYRNQVWANVMHRLYIVKQQLAALDEKRFNARAVLEMDFRECDEVIRKTNRGLKKSTAKNIQSGMKSHKQVEGNLQRHHEEMAIAADLRNPCQPDNYIKKTPSQNLADPTIFTVQEK</sequence>
<dbReference type="AlphaFoldDB" id="A0A6M4YGA2"/>
<dbReference type="Gene3D" id="3.30.420.10">
    <property type="entry name" value="Ribonuclease H-like superfamily/Ribonuclease H"/>
    <property type="match status" value="1"/>
</dbReference>
<evidence type="ECO:0000313" key="2">
    <source>
        <dbReference type="Proteomes" id="UP000501427"/>
    </source>
</evidence>
<reference evidence="1 2" key="1">
    <citation type="submission" date="2019-03" db="EMBL/GenBank/DDBJ databases">
        <title>Novel transposon Tn6433 accelerates the dissemination of tet(E) in Aeromonas from aerobic biofilm under oxytetracycline stress.</title>
        <authorList>
            <person name="Shi Y."/>
            <person name="Tian Z."/>
            <person name="Zhang Y."/>
            <person name="Zhang H."/>
            <person name="Yang M."/>
        </authorList>
    </citation>
    <scope>NUCLEOTIDE SEQUENCE [LARGE SCALE GENOMIC DNA]</scope>
    <source>
        <strain evidence="1 2">T0.1-19</strain>
    </source>
</reference>
<organism evidence="1 2">
    <name type="scientific">Aeromonas media</name>
    <dbReference type="NCBI Taxonomy" id="651"/>
    <lineage>
        <taxon>Bacteria</taxon>
        <taxon>Pseudomonadati</taxon>
        <taxon>Pseudomonadota</taxon>
        <taxon>Gammaproteobacteria</taxon>
        <taxon>Aeromonadales</taxon>
        <taxon>Aeromonadaceae</taxon>
        <taxon>Aeromonas</taxon>
    </lineage>
</organism>
<dbReference type="EMBL" id="CP038441">
    <property type="protein sequence ID" value="QJT22282.1"/>
    <property type="molecule type" value="Genomic_DNA"/>
</dbReference>
<dbReference type="RefSeq" id="WP_069785178.1">
    <property type="nucleotide sequence ID" value="NZ_CAWPJG010000001.1"/>
</dbReference>
<name>A0A6M4YGA2_AERME</name>
<proteinExistence type="predicted"/>